<dbReference type="SUPFAM" id="SSF52540">
    <property type="entry name" value="P-loop containing nucleoside triphosphate hydrolases"/>
    <property type="match status" value="1"/>
</dbReference>
<gene>
    <name evidence="2" type="ORF">IEQ34_001149</name>
</gene>
<accession>A0AAV7HKH9</accession>
<proteinExistence type="predicted"/>
<dbReference type="InterPro" id="IPR002182">
    <property type="entry name" value="NB-ARC"/>
</dbReference>
<keyword evidence="3" id="KW-1185">Reference proteome</keyword>
<protein>
    <recommendedName>
        <fullName evidence="1">NB-ARC domain-containing protein</fullName>
    </recommendedName>
</protein>
<dbReference type="InterPro" id="IPR027417">
    <property type="entry name" value="P-loop_NTPase"/>
</dbReference>
<comment type="caution">
    <text evidence="2">The sequence shown here is derived from an EMBL/GenBank/DDBJ whole genome shotgun (WGS) entry which is preliminary data.</text>
</comment>
<name>A0AAV7HKH9_DENCH</name>
<dbReference type="AlphaFoldDB" id="A0AAV7HKH9"/>
<reference evidence="2 3" key="1">
    <citation type="journal article" date="2021" name="Hortic Res">
        <title>Chromosome-scale assembly of the Dendrobium chrysotoxum genome enhances the understanding of orchid evolution.</title>
        <authorList>
            <person name="Zhang Y."/>
            <person name="Zhang G.Q."/>
            <person name="Zhang D."/>
            <person name="Liu X.D."/>
            <person name="Xu X.Y."/>
            <person name="Sun W.H."/>
            <person name="Yu X."/>
            <person name="Zhu X."/>
            <person name="Wang Z.W."/>
            <person name="Zhao X."/>
            <person name="Zhong W.Y."/>
            <person name="Chen H."/>
            <person name="Yin W.L."/>
            <person name="Huang T."/>
            <person name="Niu S.C."/>
            <person name="Liu Z.J."/>
        </authorList>
    </citation>
    <scope>NUCLEOTIDE SEQUENCE [LARGE SCALE GENOMIC DNA]</scope>
    <source>
        <strain evidence="2">Lindl</strain>
    </source>
</reference>
<dbReference type="EMBL" id="JAGFBR010000002">
    <property type="protein sequence ID" value="KAH0469591.1"/>
    <property type="molecule type" value="Genomic_DNA"/>
</dbReference>
<dbReference type="Proteomes" id="UP000775213">
    <property type="component" value="Unassembled WGS sequence"/>
</dbReference>
<feature type="domain" description="NB-ARC" evidence="1">
    <location>
        <begin position="3"/>
        <end position="75"/>
    </location>
</feature>
<organism evidence="2 3">
    <name type="scientific">Dendrobium chrysotoxum</name>
    <name type="common">Orchid</name>
    <dbReference type="NCBI Taxonomy" id="161865"/>
    <lineage>
        <taxon>Eukaryota</taxon>
        <taxon>Viridiplantae</taxon>
        <taxon>Streptophyta</taxon>
        <taxon>Embryophyta</taxon>
        <taxon>Tracheophyta</taxon>
        <taxon>Spermatophyta</taxon>
        <taxon>Magnoliopsida</taxon>
        <taxon>Liliopsida</taxon>
        <taxon>Asparagales</taxon>
        <taxon>Orchidaceae</taxon>
        <taxon>Epidendroideae</taxon>
        <taxon>Malaxideae</taxon>
        <taxon>Dendrobiinae</taxon>
        <taxon>Dendrobium</taxon>
    </lineage>
</organism>
<dbReference type="GO" id="GO:0043531">
    <property type="term" value="F:ADP binding"/>
    <property type="evidence" value="ECO:0007669"/>
    <property type="project" value="InterPro"/>
</dbReference>
<evidence type="ECO:0000313" key="3">
    <source>
        <dbReference type="Proteomes" id="UP000775213"/>
    </source>
</evidence>
<evidence type="ECO:0000313" key="2">
    <source>
        <dbReference type="EMBL" id="KAH0469591.1"/>
    </source>
</evidence>
<sequence>MTEEFDLKMKLNEEVVSKRFLLVLDDIQGEREKWYNNKGENMLAPLSCKSLGSKILVTTRRDSVALMLAKKTTAIRCSASTPCTPTPISSSVSAAPLTRRMAKRDRTEDIQDAALHSAAKRGKRVALHLANLFFSYRNLAGSPTHLFGHEGSKEQKLH</sequence>
<dbReference type="Pfam" id="PF00931">
    <property type="entry name" value="NB-ARC"/>
    <property type="match status" value="1"/>
</dbReference>
<dbReference type="Gene3D" id="3.40.50.300">
    <property type="entry name" value="P-loop containing nucleotide triphosphate hydrolases"/>
    <property type="match status" value="1"/>
</dbReference>
<evidence type="ECO:0000259" key="1">
    <source>
        <dbReference type="Pfam" id="PF00931"/>
    </source>
</evidence>